<dbReference type="SMART" id="SM00256">
    <property type="entry name" value="FBOX"/>
    <property type="match status" value="1"/>
</dbReference>
<dbReference type="InterPro" id="IPR001810">
    <property type="entry name" value="F-box_dom"/>
</dbReference>
<name>A0A0C9WPY4_9AGAR</name>
<reference evidence="2 3" key="1">
    <citation type="submission" date="2014-04" db="EMBL/GenBank/DDBJ databases">
        <authorList>
            <consortium name="DOE Joint Genome Institute"/>
            <person name="Kuo A."/>
            <person name="Kohler A."/>
            <person name="Nagy L.G."/>
            <person name="Floudas D."/>
            <person name="Copeland A."/>
            <person name="Barry K.W."/>
            <person name="Cichocki N."/>
            <person name="Veneault-Fourrey C."/>
            <person name="LaButti K."/>
            <person name="Lindquist E.A."/>
            <person name="Lipzen A."/>
            <person name="Lundell T."/>
            <person name="Morin E."/>
            <person name="Murat C."/>
            <person name="Sun H."/>
            <person name="Tunlid A."/>
            <person name="Henrissat B."/>
            <person name="Grigoriev I.V."/>
            <person name="Hibbett D.S."/>
            <person name="Martin F."/>
            <person name="Nordberg H.P."/>
            <person name="Cantor M.N."/>
            <person name="Hua S.X."/>
        </authorList>
    </citation>
    <scope>NUCLEOTIDE SEQUENCE [LARGE SCALE GENOMIC DNA]</scope>
    <source>
        <strain evidence="2 3">LaAM-08-1</strain>
    </source>
</reference>
<evidence type="ECO:0000313" key="3">
    <source>
        <dbReference type="Proteomes" id="UP000054477"/>
    </source>
</evidence>
<dbReference type="EMBL" id="KN838631">
    <property type="protein sequence ID" value="KIK00180.1"/>
    <property type="molecule type" value="Genomic_DNA"/>
</dbReference>
<gene>
    <name evidence="2" type="ORF">K443DRAFT_7846</name>
</gene>
<dbReference type="AlphaFoldDB" id="A0A0C9WPY4"/>
<evidence type="ECO:0000259" key="1">
    <source>
        <dbReference type="PROSITE" id="PS50181"/>
    </source>
</evidence>
<dbReference type="STRING" id="1095629.A0A0C9WPY4"/>
<sequence length="766" mass="87654">MTHDNTEQGVAASPEEEELAAFQLHEELDECRDRNDVVNHLAMWIYGQWRRSLPKTRVSHCDLRMICTMPLDILYEIFEHLHPIDLYHISRTNRSFRDILRSPSSNSIWRAAYEGEDDIPKCPEDISELEWADLLFGKRICQQCGNGGAPPNLTFRHRLCRKCARLCLVRQRNLVFPSSSIWSLVRQSQVINMCPDGSFDDDWPLYLKDEANRIDLQLSLIVDFADIKKVVEEYNKKRSLDIDSIRSHVLKTYRWAHRIAQAYQTQREVRYERNMRRYVHITPSSVQSSPEKRHGIRVRARLVRSGHTSIDVQKAKYDQDVLDEIKDLKSSLPTRFWDRLKPRLDTSIHLARVTRLEKARKQLISARTSFIKDQYNQYKKDQTHPSTWSYHPPLYAVCEFDTMRRLIEKEGDELLSPEDEGVKDAIKKLPGAVEVWTREKMRQLAGLLPGSRRVGGVDDARSCDDLSGDAISIDSPPPSLEEPDEPDLHLLNLATSVFTCLGSTISSIRAGRCLIGWDGAGPHLRCGALQTHWDKRLHFSRRGCEAARALVELVGWDAGRATVVEMDGFDGRFVCGGCRASGGGTAAEGEGGRKALTWRECVLHYMEKESEPETHSHPSWSLLTSEAKADVVRREEFDPYIKDKSWTCAHCSVHYLAPVVRKGAIDHCKAAHEIRRPIENLDYLYVITTERTPRRPAVFRELANCLCLRCPDAGVTRLRTLGALVPHLRDAHQVEAPLASRDWVQVRTILRSTMDSPELQRAEGFL</sequence>
<accession>A0A0C9WPY4</accession>
<dbReference type="Proteomes" id="UP000054477">
    <property type="component" value="Unassembled WGS sequence"/>
</dbReference>
<evidence type="ECO:0000313" key="2">
    <source>
        <dbReference type="EMBL" id="KIK00180.1"/>
    </source>
</evidence>
<keyword evidence="3" id="KW-1185">Reference proteome</keyword>
<proteinExistence type="predicted"/>
<feature type="domain" description="F-box" evidence="1">
    <location>
        <begin position="63"/>
        <end position="112"/>
    </location>
</feature>
<dbReference type="HOGENOM" id="CLU_010790_5_0_1"/>
<dbReference type="InterPro" id="IPR036047">
    <property type="entry name" value="F-box-like_dom_sf"/>
</dbReference>
<dbReference type="CDD" id="cd09917">
    <property type="entry name" value="F-box_SF"/>
    <property type="match status" value="1"/>
</dbReference>
<organism evidence="2 3">
    <name type="scientific">Laccaria amethystina LaAM-08-1</name>
    <dbReference type="NCBI Taxonomy" id="1095629"/>
    <lineage>
        <taxon>Eukaryota</taxon>
        <taxon>Fungi</taxon>
        <taxon>Dikarya</taxon>
        <taxon>Basidiomycota</taxon>
        <taxon>Agaricomycotina</taxon>
        <taxon>Agaricomycetes</taxon>
        <taxon>Agaricomycetidae</taxon>
        <taxon>Agaricales</taxon>
        <taxon>Agaricineae</taxon>
        <taxon>Hydnangiaceae</taxon>
        <taxon>Laccaria</taxon>
    </lineage>
</organism>
<dbReference type="Pfam" id="PF00646">
    <property type="entry name" value="F-box"/>
    <property type="match status" value="1"/>
</dbReference>
<dbReference type="SUPFAM" id="SSF81383">
    <property type="entry name" value="F-box domain"/>
    <property type="match status" value="1"/>
</dbReference>
<dbReference type="Gene3D" id="1.20.1280.50">
    <property type="match status" value="1"/>
</dbReference>
<dbReference type="OrthoDB" id="2823912at2759"/>
<protein>
    <recommendedName>
        <fullName evidence="1">F-box domain-containing protein</fullName>
    </recommendedName>
</protein>
<reference evidence="3" key="2">
    <citation type="submission" date="2015-01" db="EMBL/GenBank/DDBJ databases">
        <title>Evolutionary Origins and Diversification of the Mycorrhizal Mutualists.</title>
        <authorList>
            <consortium name="DOE Joint Genome Institute"/>
            <consortium name="Mycorrhizal Genomics Consortium"/>
            <person name="Kohler A."/>
            <person name="Kuo A."/>
            <person name="Nagy L.G."/>
            <person name="Floudas D."/>
            <person name="Copeland A."/>
            <person name="Barry K.W."/>
            <person name="Cichocki N."/>
            <person name="Veneault-Fourrey C."/>
            <person name="LaButti K."/>
            <person name="Lindquist E.A."/>
            <person name="Lipzen A."/>
            <person name="Lundell T."/>
            <person name="Morin E."/>
            <person name="Murat C."/>
            <person name="Riley R."/>
            <person name="Ohm R."/>
            <person name="Sun H."/>
            <person name="Tunlid A."/>
            <person name="Henrissat B."/>
            <person name="Grigoriev I.V."/>
            <person name="Hibbett D.S."/>
            <person name="Martin F."/>
        </authorList>
    </citation>
    <scope>NUCLEOTIDE SEQUENCE [LARGE SCALE GENOMIC DNA]</scope>
    <source>
        <strain evidence="3">LaAM-08-1</strain>
    </source>
</reference>
<dbReference type="PROSITE" id="PS50181">
    <property type="entry name" value="FBOX"/>
    <property type="match status" value="1"/>
</dbReference>